<dbReference type="EMBL" id="SGVY01000005">
    <property type="protein sequence ID" value="TFH84125.1"/>
    <property type="molecule type" value="Genomic_DNA"/>
</dbReference>
<dbReference type="GeneID" id="302994251"/>
<organism evidence="2 3">
    <name type="scientific">Segatella hominis</name>
    <dbReference type="NCBI Taxonomy" id="2518605"/>
    <lineage>
        <taxon>Bacteria</taxon>
        <taxon>Pseudomonadati</taxon>
        <taxon>Bacteroidota</taxon>
        <taxon>Bacteroidia</taxon>
        <taxon>Bacteroidales</taxon>
        <taxon>Prevotellaceae</taxon>
        <taxon>Segatella</taxon>
    </lineage>
</organism>
<accession>A0A4Y8VUQ2</accession>
<feature type="transmembrane region" description="Helical" evidence="1">
    <location>
        <begin position="40"/>
        <end position="70"/>
    </location>
</feature>
<keyword evidence="3" id="KW-1185">Reference proteome</keyword>
<evidence type="ECO:0000256" key="1">
    <source>
        <dbReference type="SAM" id="Phobius"/>
    </source>
</evidence>
<comment type="caution">
    <text evidence="2">The sequence shown here is derived from an EMBL/GenBank/DDBJ whole genome shotgun (WGS) entry which is preliminary data.</text>
</comment>
<dbReference type="RefSeq" id="WP_134842761.1">
    <property type="nucleotide sequence ID" value="NZ_SGVY01000005.1"/>
</dbReference>
<name>A0A4Y8VUQ2_9BACT</name>
<keyword evidence="1" id="KW-0812">Transmembrane</keyword>
<proteinExistence type="predicted"/>
<dbReference type="Proteomes" id="UP000297872">
    <property type="component" value="Unassembled WGS sequence"/>
</dbReference>
<evidence type="ECO:0000313" key="2">
    <source>
        <dbReference type="EMBL" id="TFH84125.1"/>
    </source>
</evidence>
<dbReference type="OrthoDB" id="1093399at2"/>
<keyword evidence="1" id="KW-0472">Membrane</keyword>
<evidence type="ECO:0000313" key="3">
    <source>
        <dbReference type="Proteomes" id="UP000297872"/>
    </source>
</evidence>
<dbReference type="Pfam" id="PF07332">
    <property type="entry name" value="Phage_holin_3_6"/>
    <property type="match status" value="1"/>
</dbReference>
<keyword evidence="1" id="KW-1133">Transmembrane helix</keyword>
<feature type="transmembrane region" description="Helical" evidence="1">
    <location>
        <begin position="76"/>
        <end position="96"/>
    </location>
</feature>
<sequence length="116" mass="13142">MFSNDKNVETIGQLVEVLKHYIGLQTEYVKLDIVDKVVRLLTALTVTVVLVGLLMIALIYLSFALAYGLGELIGNVWGFCIVAAIYLFILVVFIIFRHQWIERPLVKFLAGILMQK</sequence>
<reference evidence="2 3" key="1">
    <citation type="submission" date="2019-02" db="EMBL/GenBank/DDBJ databases">
        <title>Draft Genome Sequence of the Prevotella sp. BCRC 81118, Isolated from Human Feces.</title>
        <authorList>
            <person name="Huang C.-H."/>
        </authorList>
    </citation>
    <scope>NUCLEOTIDE SEQUENCE [LARGE SCALE GENOMIC DNA]</scope>
    <source>
        <strain evidence="2 3">BCRC 81118</strain>
    </source>
</reference>
<dbReference type="AlphaFoldDB" id="A0A4Y8VUQ2"/>
<dbReference type="InterPro" id="IPR009937">
    <property type="entry name" value="Phage_holin_3_6"/>
</dbReference>
<protein>
    <submittedName>
        <fullName evidence="2">Phage holin family protein</fullName>
    </submittedName>
</protein>
<gene>
    <name evidence="2" type="ORF">EXN75_02930</name>
</gene>